<evidence type="ECO:0000313" key="3">
    <source>
        <dbReference type="Proteomes" id="UP000199077"/>
    </source>
</evidence>
<proteinExistence type="predicted"/>
<keyword evidence="3" id="KW-1185">Reference proteome</keyword>
<dbReference type="PANTHER" id="PTHR30388:SF4">
    <property type="entry name" value="MOLYBDENUM COFACTOR INSERTION CHAPERONE PAOD"/>
    <property type="match status" value="1"/>
</dbReference>
<dbReference type="EMBL" id="LT629711">
    <property type="protein sequence ID" value="SDP12657.1"/>
    <property type="molecule type" value="Genomic_DNA"/>
</dbReference>
<sequence>MTEPCVLHVVGDGPVAEALVAVAAPLGWTVTTATDDATLPDGVDALVVTSHHDGVDGPAIRAGLAAGTAYIGGMGSRRTQERRRAWLLGHGVTEEALARVHAPIGLDIGANAPGEIAVAILAEVIAVRAGRAAVGSVGDREGPIHPDLSAGDAYCPGG</sequence>
<evidence type="ECO:0000259" key="1">
    <source>
        <dbReference type="Pfam" id="PF13478"/>
    </source>
</evidence>
<dbReference type="AlphaFoldDB" id="A0A1H0Q5G4"/>
<dbReference type="OrthoDB" id="5242066at2"/>
<dbReference type="RefSeq" id="WP_091783570.1">
    <property type="nucleotide sequence ID" value="NZ_LT629711.1"/>
</dbReference>
<dbReference type="STRING" id="443156.SAMN04489867_1493"/>
<name>A0A1H0Q5G4_9MICO</name>
<reference evidence="3" key="1">
    <citation type="submission" date="2016-10" db="EMBL/GenBank/DDBJ databases">
        <authorList>
            <person name="Varghese N."/>
            <person name="Submissions S."/>
        </authorList>
    </citation>
    <scope>NUCLEOTIDE SEQUENCE [LARGE SCALE GENOMIC DNA]</scope>
    <source>
        <strain evidence="3">DSM 22329</strain>
    </source>
</reference>
<accession>A0A1H0Q5G4</accession>
<gene>
    <name evidence="2" type="ORF">SAMN04489867_1493</name>
</gene>
<evidence type="ECO:0000313" key="2">
    <source>
        <dbReference type="EMBL" id="SDP12657.1"/>
    </source>
</evidence>
<protein>
    <submittedName>
        <fullName evidence="2">XdhC Rossmann domain-containing protein</fullName>
    </submittedName>
</protein>
<organism evidence="2 3">
    <name type="scientific">Pedococcus dokdonensis</name>
    <dbReference type="NCBI Taxonomy" id="443156"/>
    <lineage>
        <taxon>Bacteria</taxon>
        <taxon>Bacillati</taxon>
        <taxon>Actinomycetota</taxon>
        <taxon>Actinomycetes</taxon>
        <taxon>Micrococcales</taxon>
        <taxon>Intrasporangiaceae</taxon>
        <taxon>Pedococcus</taxon>
    </lineage>
</organism>
<feature type="domain" description="XdhC Rossmann" evidence="1">
    <location>
        <begin position="7"/>
        <end position="124"/>
    </location>
</feature>
<dbReference type="Proteomes" id="UP000199077">
    <property type="component" value="Chromosome I"/>
</dbReference>
<dbReference type="Gene3D" id="3.40.50.720">
    <property type="entry name" value="NAD(P)-binding Rossmann-like Domain"/>
    <property type="match status" value="1"/>
</dbReference>
<dbReference type="InterPro" id="IPR027051">
    <property type="entry name" value="XdhC_Rossmann_dom"/>
</dbReference>
<dbReference type="Pfam" id="PF13478">
    <property type="entry name" value="XdhC_C"/>
    <property type="match status" value="1"/>
</dbReference>
<dbReference type="InterPro" id="IPR052698">
    <property type="entry name" value="MoCofactor_Util/Proc"/>
</dbReference>
<dbReference type="PANTHER" id="PTHR30388">
    <property type="entry name" value="ALDEHYDE OXIDOREDUCTASE MOLYBDENUM COFACTOR ASSEMBLY PROTEIN"/>
    <property type="match status" value="1"/>
</dbReference>